<dbReference type="KEGG" id="capn:CBG49_03390"/>
<protein>
    <submittedName>
        <fullName evidence="2">Uncharacterized protein</fullName>
    </submittedName>
</protein>
<keyword evidence="3" id="KW-1185">Reference proteome</keyword>
<accession>A0A1Z4BLR7</accession>
<reference evidence="3" key="1">
    <citation type="submission" date="2017-06" db="EMBL/GenBank/DDBJ databases">
        <title>Complete genome sequence of Capnocytophaga sp. KCOM 1579 (=ChDC OS43) isolated from a human refractory periapical abscess lesion.</title>
        <authorList>
            <person name="Kook J.-K."/>
            <person name="Park S.-N."/>
            <person name="Lim Y.K."/>
            <person name="Roh H."/>
        </authorList>
    </citation>
    <scope>NUCLEOTIDE SEQUENCE [LARGE SCALE GENOMIC DNA]</scope>
    <source>
        <strain evidence="3">ChDC OS43</strain>
    </source>
</reference>
<name>A0A1Z4BLR7_9FLAO</name>
<evidence type="ECO:0000313" key="3">
    <source>
        <dbReference type="Proteomes" id="UP000197007"/>
    </source>
</evidence>
<evidence type="ECO:0000313" key="2">
    <source>
        <dbReference type="EMBL" id="ASF42207.1"/>
    </source>
</evidence>
<gene>
    <name evidence="2" type="ORF">CBG49_03390</name>
</gene>
<sequence>MKLYKIVFLFWIYNIFAIFQFSWMTGVWFDTENLMQRMDYEIYKPPLWQYQVYYILFGVYVVICSLLLYLWQKKIRDADRAIIVWVLHIIWVLFFILGWIITI</sequence>
<feature type="transmembrane region" description="Helical" evidence="1">
    <location>
        <begin position="48"/>
        <end position="70"/>
    </location>
</feature>
<keyword evidence="1" id="KW-0472">Membrane</keyword>
<proteinExistence type="predicted"/>
<dbReference type="AlphaFoldDB" id="A0A1Z4BLR7"/>
<feature type="transmembrane region" description="Helical" evidence="1">
    <location>
        <begin position="82"/>
        <end position="101"/>
    </location>
</feature>
<dbReference type="Proteomes" id="UP000197007">
    <property type="component" value="Chromosome"/>
</dbReference>
<organism evidence="2 3">
    <name type="scientific">Capnocytophaga endodontalis</name>
    <dbReference type="NCBI Taxonomy" id="2708117"/>
    <lineage>
        <taxon>Bacteria</taxon>
        <taxon>Pseudomonadati</taxon>
        <taxon>Bacteroidota</taxon>
        <taxon>Flavobacteriia</taxon>
        <taxon>Flavobacteriales</taxon>
        <taxon>Flavobacteriaceae</taxon>
        <taxon>Capnocytophaga</taxon>
    </lineage>
</organism>
<keyword evidence="1" id="KW-0812">Transmembrane</keyword>
<keyword evidence="1" id="KW-1133">Transmembrane helix</keyword>
<dbReference type="RefSeq" id="WP_088593377.1">
    <property type="nucleotide sequence ID" value="NZ_CP022022.1"/>
</dbReference>
<dbReference type="EMBL" id="CP022022">
    <property type="protein sequence ID" value="ASF42207.1"/>
    <property type="molecule type" value="Genomic_DNA"/>
</dbReference>
<evidence type="ECO:0000256" key="1">
    <source>
        <dbReference type="SAM" id="Phobius"/>
    </source>
</evidence>
<feature type="transmembrane region" description="Helical" evidence="1">
    <location>
        <begin position="7"/>
        <end position="28"/>
    </location>
</feature>